<keyword evidence="5 12" id="KW-0732">Signal</keyword>
<keyword evidence="2 10" id="KW-0813">Transport</keyword>
<evidence type="ECO:0000313" key="15">
    <source>
        <dbReference type="EMBL" id="GGD64742.1"/>
    </source>
</evidence>
<feature type="chain" id="PRO_5037869830" evidence="12">
    <location>
        <begin position="21"/>
        <end position="616"/>
    </location>
</feature>
<accession>A0A916YWM4</accession>
<evidence type="ECO:0000256" key="6">
    <source>
        <dbReference type="ARBA" id="ARBA00023065"/>
    </source>
</evidence>
<dbReference type="PROSITE" id="PS52016">
    <property type="entry name" value="TONB_DEPENDENT_REC_3"/>
    <property type="match status" value="1"/>
</dbReference>
<feature type="domain" description="TonB-dependent receptor-like beta-barrel" evidence="13">
    <location>
        <begin position="308"/>
        <end position="590"/>
    </location>
</feature>
<dbReference type="Pfam" id="PF07715">
    <property type="entry name" value="Plug"/>
    <property type="match status" value="1"/>
</dbReference>
<dbReference type="Gene3D" id="2.170.130.10">
    <property type="entry name" value="TonB-dependent receptor, plug domain"/>
    <property type="match status" value="1"/>
</dbReference>
<gene>
    <name evidence="15" type="ORF">GCM10010990_12810</name>
</gene>
<dbReference type="InterPro" id="IPR037066">
    <property type="entry name" value="Plug_dom_sf"/>
</dbReference>
<reference evidence="15" key="2">
    <citation type="submission" date="2020-09" db="EMBL/GenBank/DDBJ databases">
        <authorList>
            <person name="Sun Q."/>
            <person name="Zhou Y."/>
        </authorList>
    </citation>
    <scope>NUCLEOTIDE SEQUENCE</scope>
    <source>
        <strain evidence="15">CGMCC 1.15360</strain>
    </source>
</reference>
<keyword evidence="15" id="KW-0675">Receptor</keyword>
<dbReference type="InterPro" id="IPR000531">
    <property type="entry name" value="Beta-barrel_TonB"/>
</dbReference>
<evidence type="ECO:0000256" key="3">
    <source>
        <dbReference type="ARBA" id="ARBA00022452"/>
    </source>
</evidence>
<protein>
    <submittedName>
        <fullName evidence="15">TonB-dependent receptor</fullName>
    </submittedName>
</protein>
<organism evidence="15 16">
    <name type="scientific">Croceicoccus mobilis</name>
    <dbReference type="NCBI Taxonomy" id="1703339"/>
    <lineage>
        <taxon>Bacteria</taxon>
        <taxon>Pseudomonadati</taxon>
        <taxon>Pseudomonadota</taxon>
        <taxon>Alphaproteobacteria</taxon>
        <taxon>Sphingomonadales</taxon>
        <taxon>Erythrobacteraceae</taxon>
        <taxon>Croceicoccus</taxon>
    </lineage>
</organism>
<evidence type="ECO:0000256" key="1">
    <source>
        <dbReference type="ARBA" id="ARBA00004571"/>
    </source>
</evidence>
<keyword evidence="4 10" id="KW-0812">Transmembrane</keyword>
<evidence type="ECO:0000256" key="9">
    <source>
        <dbReference type="ARBA" id="ARBA00023237"/>
    </source>
</evidence>
<dbReference type="Gene3D" id="2.40.170.20">
    <property type="entry name" value="TonB-dependent receptor, beta-barrel domain"/>
    <property type="match status" value="1"/>
</dbReference>
<evidence type="ECO:0000256" key="4">
    <source>
        <dbReference type="ARBA" id="ARBA00022692"/>
    </source>
</evidence>
<evidence type="ECO:0000256" key="10">
    <source>
        <dbReference type="PROSITE-ProRule" id="PRU01360"/>
    </source>
</evidence>
<dbReference type="CDD" id="cd01347">
    <property type="entry name" value="ligand_gated_channel"/>
    <property type="match status" value="1"/>
</dbReference>
<dbReference type="AlphaFoldDB" id="A0A916YWM4"/>
<dbReference type="Pfam" id="PF00593">
    <property type="entry name" value="TonB_dep_Rec_b-barrel"/>
    <property type="match status" value="1"/>
</dbReference>
<dbReference type="PANTHER" id="PTHR30069">
    <property type="entry name" value="TONB-DEPENDENT OUTER MEMBRANE RECEPTOR"/>
    <property type="match status" value="1"/>
</dbReference>
<evidence type="ECO:0000256" key="8">
    <source>
        <dbReference type="ARBA" id="ARBA00023136"/>
    </source>
</evidence>
<dbReference type="EMBL" id="BMIP01000002">
    <property type="protein sequence ID" value="GGD64742.1"/>
    <property type="molecule type" value="Genomic_DNA"/>
</dbReference>
<comment type="subcellular location">
    <subcellularLocation>
        <location evidence="1 10">Cell outer membrane</location>
        <topology evidence="1 10">Multi-pass membrane protein</topology>
    </subcellularLocation>
</comment>
<dbReference type="PANTHER" id="PTHR30069:SF53">
    <property type="entry name" value="COLICIN I RECEPTOR-RELATED"/>
    <property type="match status" value="1"/>
</dbReference>
<dbReference type="GO" id="GO:0015889">
    <property type="term" value="P:cobalamin transport"/>
    <property type="evidence" value="ECO:0007669"/>
    <property type="project" value="TreeGrafter"/>
</dbReference>
<dbReference type="InterPro" id="IPR012910">
    <property type="entry name" value="Plug_dom"/>
</dbReference>
<dbReference type="Proteomes" id="UP000612349">
    <property type="component" value="Unassembled WGS sequence"/>
</dbReference>
<keyword evidence="6" id="KW-0406">Ion transport</keyword>
<evidence type="ECO:0000259" key="13">
    <source>
        <dbReference type="Pfam" id="PF00593"/>
    </source>
</evidence>
<comment type="similarity">
    <text evidence="10 11">Belongs to the TonB-dependent receptor family.</text>
</comment>
<keyword evidence="7 11" id="KW-0798">TonB box</keyword>
<comment type="caution">
    <text evidence="15">The sequence shown here is derived from an EMBL/GenBank/DDBJ whole genome shotgun (WGS) entry which is preliminary data.</text>
</comment>
<dbReference type="GO" id="GO:0009279">
    <property type="term" value="C:cell outer membrane"/>
    <property type="evidence" value="ECO:0007669"/>
    <property type="project" value="UniProtKB-SubCell"/>
</dbReference>
<name>A0A916YWM4_9SPHN</name>
<evidence type="ECO:0000256" key="5">
    <source>
        <dbReference type="ARBA" id="ARBA00022729"/>
    </source>
</evidence>
<proteinExistence type="inferred from homology"/>
<dbReference type="SUPFAM" id="SSF56935">
    <property type="entry name" value="Porins"/>
    <property type="match status" value="1"/>
</dbReference>
<evidence type="ECO:0000256" key="7">
    <source>
        <dbReference type="ARBA" id="ARBA00023077"/>
    </source>
</evidence>
<evidence type="ECO:0000256" key="2">
    <source>
        <dbReference type="ARBA" id="ARBA00022448"/>
    </source>
</evidence>
<feature type="signal peptide" evidence="12">
    <location>
        <begin position="1"/>
        <end position="20"/>
    </location>
</feature>
<feature type="domain" description="TonB-dependent receptor plug" evidence="14">
    <location>
        <begin position="48"/>
        <end position="155"/>
    </location>
</feature>
<evidence type="ECO:0000256" key="12">
    <source>
        <dbReference type="SAM" id="SignalP"/>
    </source>
</evidence>
<dbReference type="InterPro" id="IPR039426">
    <property type="entry name" value="TonB-dep_rcpt-like"/>
</dbReference>
<evidence type="ECO:0000256" key="11">
    <source>
        <dbReference type="RuleBase" id="RU003357"/>
    </source>
</evidence>
<evidence type="ECO:0000259" key="14">
    <source>
        <dbReference type="Pfam" id="PF07715"/>
    </source>
</evidence>
<keyword evidence="8 10" id="KW-0472">Membrane</keyword>
<keyword evidence="9 10" id="KW-0998">Cell outer membrane</keyword>
<evidence type="ECO:0000313" key="16">
    <source>
        <dbReference type="Proteomes" id="UP000612349"/>
    </source>
</evidence>
<reference evidence="15" key="1">
    <citation type="journal article" date="2014" name="Int. J. Syst. Evol. Microbiol.">
        <title>Complete genome sequence of Corynebacterium casei LMG S-19264T (=DSM 44701T), isolated from a smear-ripened cheese.</title>
        <authorList>
            <consortium name="US DOE Joint Genome Institute (JGI-PGF)"/>
            <person name="Walter F."/>
            <person name="Albersmeier A."/>
            <person name="Kalinowski J."/>
            <person name="Ruckert C."/>
        </authorList>
    </citation>
    <scope>NUCLEOTIDE SEQUENCE</scope>
    <source>
        <strain evidence="15">CGMCC 1.15360</strain>
    </source>
</reference>
<dbReference type="InterPro" id="IPR036942">
    <property type="entry name" value="Beta-barrel_TonB_sf"/>
</dbReference>
<sequence length="616" mass="66864">MRNLLLVAVSTFAMAVPAVAQDDSQIVIADERVEPITVTATGLELPVGDTGQSITVIDLSEIQSVQGPDLSRVLRRLPGVTFSRNGGAGGFTGVRVRGAGSEQMLVLIDGVKVNDTGAPGGGFDFGNLLAGDVDRIELLRGPNSVIWGSDAMGGVMNVTTRLTDGIAASGEYGADDTVYGTLSAGMVGDRVEAGLTGSYYDTDGYSASANGTEPDGFRQWQLTGRGRYWLADGLSLNANGRYAKGKLEQDGYEWVAPYAFIDTSDLQDTREWSGRVGADYAGEKLTLRAGYAVSDTRRLYTGESYGDYPYETNGRLRRAELFGRYDLFEAVALDFGADREWSRFADSGVTRSSTLTSGHGRFSWNGPVVKLAAGARYDDHQFFGSEWTFGANGAVELGNEVRLRASYGEGFKAPTLYQLFSFYGDTSLKPERSRGYDAGIEKGRRDGKFFASASLFRRDSRDLIDFDLVNSVYYNIGEARAQGAELELRSRPVDALQLGLVWSYVETEDRTAGSYYEGRDLNRRPRHAVTASADWLTPVGLTLGSDVRLVGDSFDDRANSVSLDGYVTVDLRASVPMGETFEIYGRVENLFDTGYETVATYNTGGRAAYAGARLRL</sequence>
<dbReference type="GO" id="GO:0006811">
    <property type="term" value="P:monoatomic ion transport"/>
    <property type="evidence" value="ECO:0007669"/>
    <property type="project" value="UniProtKB-KW"/>
</dbReference>
<keyword evidence="16" id="KW-1185">Reference proteome</keyword>
<keyword evidence="3 10" id="KW-1134">Transmembrane beta strand</keyword>